<gene>
    <name evidence="5" type="ORF">LC20004_11260</name>
</gene>
<accession>A0A2D1KQW6</accession>
<dbReference type="OrthoDB" id="9808614at2"/>
<evidence type="ECO:0000313" key="5">
    <source>
        <dbReference type="EMBL" id="ATO44442.1"/>
    </source>
</evidence>
<dbReference type="GO" id="GO:0000156">
    <property type="term" value="F:phosphorelay response regulator activity"/>
    <property type="evidence" value="ECO:0007669"/>
    <property type="project" value="InterPro"/>
</dbReference>
<dbReference type="Proteomes" id="UP000223559">
    <property type="component" value="Chromosome"/>
</dbReference>
<protein>
    <submittedName>
        <fullName evidence="5">Uncharacterized protein</fullName>
    </submittedName>
</protein>
<evidence type="ECO:0000256" key="3">
    <source>
        <dbReference type="ARBA" id="ARBA00023125"/>
    </source>
</evidence>
<dbReference type="KEGG" id="lcy:LC20004_11260"/>
<keyword evidence="2" id="KW-0805">Transcription regulation</keyword>
<evidence type="ECO:0000256" key="2">
    <source>
        <dbReference type="ARBA" id="ARBA00023015"/>
    </source>
</evidence>
<dbReference type="PANTHER" id="PTHR37299">
    <property type="entry name" value="TRANSCRIPTIONAL REGULATOR-RELATED"/>
    <property type="match status" value="1"/>
</dbReference>
<evidence type="ECO:0000313" key="6">
    <source>
        <dbReference type="Proteomes" id="UP000223559"/>
    </source>
</evidence>
<dbReference type="Gene3D" id="2.40.50.1020">
    <property type="entry name" value="LytTr DNA-binding domain"/>
    <property type="match status" value="1"/>
</dbReference>
<keyword evidence="4" id="KW-0804">Transcription</keyword>
<dbReference type="GO" id="GO:0003677">
    <property type="term" value="F:DNA binding"/>
    <property type="evidence" value="ECO:0007669"/>
    <property type="project" value="UniProtKB-KW"/>
</dbReference>
<evidence type="ECO:0000256" key="1">
    <source>
        <dbReference type="ARBA" id="ARBA00022490"/>
    </source>
</evidence>
<keyword evidence="3" id="KW-0238">DNA-binding</keyword>
<keyword evidence="6" id="KW-1185">Reference proteome</keyword>
<dbReference type="PROSITE" id="PS50930">
    <property type="entry name" value="HTH_LYTTR"/>
    <property type="match status" value="1"/>
</dbReference>
<sequence>MKVTIELDDTAQPPFAVIHTPTITTAINQTIAKIQQDEVAYIIGYAAEKMVPLQPQHIIRFYSETKAIYAQTETSCYLIKERLYQLEKQLPTDFLRISHSEIINIKTIVNLELTFNGLIQINLATNIKTYTSRRYVKQLKERLGL</sequence>
<dbReference type="RefSeq" id="WP_010012405.1">
    <property type="nucleotide sequence ID" value="NZ_AEOS01000034.1"/>
</dbReference>
<dbReference type="InterPro" id="IPR007492">
    <property type="entry name" value="LytTR_DNA-bd_dom"/>
</dbReference>
<name>A0A2D1KQW6_9LACO</name>
<reference evidence="5 6" key="1">
    <citation type="submission" date="2016-10" db="EMBL/GenBank/DDBJ databases">
        <title>The whole genome sequencing and assembly of L. cotyniformis subsp. torquens DSM 20004 strain.</title>
        <authorList>
            <person name="Park M.-K."/>
            <person name="Lee Y.-J."/>
            <person name="Yi H."/>
            <person name="Bahn Y.-S."/>
            <person name="Kim J.F."/>
            <person name="Lee D.-W."/>
        </authorList>
    </citation>
    <scope>NUCLEOTIDE SEQUENCE [LARGE SCALE GENOMIC DNA]</scope>
    <source>
        <strain evidence="5 6">DSM 20004</strain>
    </source>
</reference>
<dbReference type="InterPro" id="IPR046947">
    <property type="entry name" value="LytR-like"/>
</dbReference>
<dbReference type="Pfam" id="PF04397">
    <property type="entry name" value="LytTR"/>
    <property type="match status" value="1"/>
</dbReference>
<keyword evidence="1" id="KW-0963">Cytoplasm</keyword>
<dbReference type="SMART" id="SM00850">
    <property type="entry name" value="LytTR"/>
    <property type="match status" value="1"/>
</dbReference>
<dbReference type="AlphaFoldDB" id="A0A2D1KQW6"/>
<evidence type="ECO:0000256" key="4">
    <source>
        <dbReference type="ARBA" id="ARBA00023163"/>
    </source>
</evidence>
<dbReference type="EMBL" id="CP017697">
    <property type="protein sequence ID" value="ATO44442.1"/>
    <property type="molecule type" value="Genomic_DNA"/>
</dbReference>
<proteinExistence type="predicted"/>
<organism evidence="5 6">
    <name type="scientific">Loigolactobacillus coryniformis subsp. torquens DSM 20004 = KCTC 3535</name>
    <dbReference type="NCBI Taxonomy" id="1423822"/>
    <lineage>
        <taxon>Bacteria</taxon>
        <taxon>Bacillati</taxon>
        <taxon>Bacillota</taxon>
        <taxon>Bacilli</taxon>
        <taxon>Lactobacillales</taxon>
        <taxon>Lactobacillaceae</taxon>
        <taxon>Loigolactobacillus</taxon>
    </lineage>
</organism>
<dbReference type="PANTHER" id="PTHR37299:SF2">
    <property type="entry name" value="HTH LYTTR-TYPE DOMAIN-CONTAINING PROTEIN"/>
    <property type="match status" value="1"/>
</dbReference>